<evidence type="ECO:0000313" key="1">
    <source>
        <dbReference type="EMBL" id="KAJ1945160.1"/>
    </source>
</evidence>
<dbReference type="Proteomes" id="UP001150603">
    <property type="component" value="Unassembled WGS sequence"/>
</dbReference>
<organism evidence="1 2">
    <name type="scientific">Linderina macrospora</name>
    <dbReference type="NCBI Taxonomy" id="4868"/>
    <lineage>
        <taxon>Eukaryota</taxon>
        <taxon>Fungi</taxon>
        <taxon>Fungi incertae sedis</taxon>
        <taxon>Zoopagomycota</taxon>
        <taxon>Kickxellomycotina</taxon>
        <taxon>Kickxellomycetes</taxon>
        <taxon>Kickxellales</taxon>
        <taxon>Kickxellaceae</taxon>
        <taxon>Linderina</taxon>
    </lineage>
</organism>
<sequence length="233" mass="24776">MRVTSYMLLLPLFVAMARSDDDYESFISSLSYNWQNEFSDLRYQVDQLQKDDPQKYQALALALGLKPGMAIDVPSQYNAMWASQFVQAAGLYTPPAPKPATTFDETKATPTKDSSDSINISISVPTPSATSTGDNSSKDAESSDGESKSGKGNSKKPSSDSDDSAADDDDDDASSSHSKSKNTSVQYGNPVVSNLNFQTQGVKPTGTGYNGAPSHTAPFTAGALALVALTILF</sequence>
<name>A0ACC1JBK4_9FUNG</name>
<reference evidence="1" key="1">
    <citation type="submission" date="2022-07" db="EMBL/GenBank/DDBJ databases">
        <title>Phylogenomic reconstructions and comparative analyses of Kickxellomycotina fungi.</title>
        <authorList>
            <person name="Reynolds N.K."/>
            <person name="Stajich J.E."/>
            <person name="Barry K."/>
            <person name="Grigoriev I.V."/>
            <person name="Crous P."/>
            <person name="Smith M.E."/>
        </authorList>
    </citation>
    <scope>NUCLEOTIDE SEQUENCE</scope>
    <source>
        <strain evidence="1">NRRL 5244</strain>
    </source>
</reference>
<gene>
    <name evidence="1" type="ORF">FBU59_002390</name>
</gene>
<keyword evidence="2" id="KW-1185">Reference proteome</keyword>
<proteinExistence type="predicted"/>
<evidence type="ECO:0000313" key="2">
    <source>
        <dbReference type="Proteomes" id="UP001150603"/>
    </source>
</evidence>
<comment type="caution">
    <text evidence="1">The sequence shown here is derived from an EMBL/GenBank/DDBJ whole genome shotgun (WGS) entry which is preliminary data.</text>
</comment>
<accession>A0ACC1JBK4</accession>
<protein>
    <submittedName>
        <fullName evidence="1">Uncharacterized protein</fullName>
    </submittedName>
</protein>
<dbReference type="EMBL" id="JANBPW010001297">
    <property type="protein sequence ID" value="KAJ1945160.1"/>
    <property type="molecule type" value="Genomic_DNA"/>
</dbReference>